<dbReference type="HOGENOM" id="CLU_1682776_0_0_2"/>
<dbReference type="OrthoDB" id="23911at2157"/>
<dbReference type="GO" id="GO:0009349">
    <property type="term" value="C:riboflavin synthase complex"/>
    <property type="evidence" value="ECO:0007669"/>
    <property type="project" value="InterPro"/>
</dbReference>
<reference evidence="10 11" key="2">
    <citation type="journal article" date="2011" name="Stand. Genomic Sci.">
        <title>Complete genome sequence of Staphylothermus hellenicus P8.</title>
        <authorList>
            <person name="Anderson I."/>
            <person name="Wirth R."/>
            <person name="Lucas S."/>
            <person name="Copeland A."/>
            <person name="Lapidus A."/>
            <person name="Cheng J.F."/>
            <person name="Goodwin L."/>
            <person name="Pitluck S."/>
            <person name="Davenport K."/>
            <person name="Detter J.C."/>
            <person name="Han C."/>
            <person name="Tapia R."/>
            <person name="Land M."/>
            <person name="Hauser L."/>
            <person name="Pati A."/>
            <person name="Mikhailova N."/>
            <person name="Woyke T."/>
            <person name="Klenk H.P."/>
            <person name="Kyrpides N."/>
            <person name="Ivanova N."/>
        </authorList>
    </citation>
    <scope>NUCLEOTIDE SEQUENCE [LARGE SCALE GENOMIC DNA]</scope>
    <source>
        <strain evidence="11">DSM 12710 / JCM 10830 / BK20S6-10-b1 / P8</strain>
    </source>
</reference>
<dbReference type="GO" id="GO:0004746">
    <property type="term" value="F:riboflavin synthase activity"/>
    <property type="evidence" value="ECO:0007669"/>
    <property type="project" value="UniProtKB-UniRule"/>
</dbReference>
<dbReference type="eggNOG" id="arCOG01322">
    <property type="taxonomic scope" value="Archaea"/>
</dbReference>
<dbReference type="GeneID" id="9233603"/>
<dbReference type="SUPFAM" id="SSF52121">
    <property type="entry name" value="Lumazine synthase"/>
    <property type="match status" value="1"/>
</dbReference>
<reference evidence="11" key="1">
    <citation type="submission" date="2010-05" db="EMBL/GenBank/DDBJ databases">
        <title>Complete sequence of Staphylothermus hellenicus DSM 12710.</title>
        <authorList>
            <consortium name="US DOE Joint Genome Institute"/>
            <person name="Lucas S."/>
            <person name="Copeland A."/>
            <person name="Lapidus A."/>
            <person name="Cheng J.-F."/>
            <person name="Bruce D."/>
            <person name="Goodwin L."/>
            <person name="Pitluck S."/>
            <person name="Davenport K."/>
            <person name="Detter J.C."/>
            <person name="Han C."/>
            <person name="Tapia R."/>
            <person name="Larimer F."/>
            <person name="Land M."/>
            <person name="Hauser L."/>
            <person name="Kyrpides N."/>
            <person name="Mikhailova N."/>
            <person name="Anderson I.J."/>
            <person name="Woyke T."/>
        </authorList>
    </citation>
    <scope>NUCLEOTIDE SEQUENCE [LARGE SCALE GENOMIC DNA]</scope>
    <source>
        <strain evidence="11">DSM 12710 / JCM 10830 / BK20S6-10-b1 / P8</strain>
    </source>
</reference>
<evidence type="ECO:0000256" key="5">
    <source>
        <dbReference type="ARBA" id="ARBA00013950"/>
    </source>
</evidence>
<dbReference type="CDD" id="cd09210">
    <property type="entry name" value="Riboflavin_synthase_archaeal"/>
    <property type="match status" value="1"/>
</dbReference>
<organism evidence="10 11">
    <name type="scientific">Staphylothermus hellenicus (strain DSM 12710 / JCM 10830 / BK20S6-10-b1 / P8)</name>
    <dbReference type="NCBI Taxonomy" id="591019"/>
    <lineage>
        <taxon>Archaea</taxon>
        <taxon>Thermoproteota</taxon>
        <taxon>Thermoprotei</taxon>
        <taxon>Desulfurococcales</taxon>
        <taxon>Desulfurococcaceae</taxon>
        <taxon>Staphylothermus</taxon>
    </lineage>
</organism>
<dbReference type="UniPathway" id="UPA00275">
    <property type="reaction ID" value="UER00405"/>
</dbReference>
<comment type="catalytic activity">
    <reaction evidence="1 9">
        <text>2 6,7-dimethyl-8-(1-D-ribityl)lumazine + H(+) = 5-amino-6-(D-ribitylamino)uracil + riboflavin</text>
        <dbReference type="Rhea" id="RHEA:20772"/>
        <dbReference type="ChEBI" id="CHEBI:15378"/>
        <dbReference type="ChEBI" id="CHEBI:15934"/>
        <dbReference type="ChEBI" id="CHEBI:57986"/>
        <dbReference type="ChEBI" id="CHEBI:58201"/>
        <dbReference type="EC" id="2.5.1.9"/>
    </reaction>
</comment>
<dbReference type="NCBIfam" id="TIGR01506">
    <property type="entry name" value="ribC_arch"/>
    <property type="match status" value="1"/>
</dbReference>
<protein>
    <recommendedName>
        <fullName evidence="5 8">Riboflavin synthase</fullName>
        <ecNumber evidence="4 8">2.5.1.9</ecNumber>
    </recommendedName>
</protein>
<sequence length="156" mass="17209">MIKIGVVDTTFSRVDMAKYAIEVIEENLPEAEIIRYTVPGIKDIPVAARKLLIDEGCNAVLTLGWVGPGQVDKYSYLAMSVGLIMLQIMTGKHVIDVTVHEDEASDPDELYNIAVDRARKHALNLVMLVKYGREALTQYAGKGLRQGRPDAGPIKE</sequence>
<name>D7DBA0_STAHD</name>
<dbReference type="RefSeq" id="WP_013142645.1">
    <property type="nucleotide sequence ID" value="NC_014205.1"/>
</dbReference>
<dbReference type="KEGG" id="shc:Shell_0314"/>
<evidence type="ECO:0000313" key="10">
    <source>
        <dbReference type="EMBL" id="ADI31447.1"/>
    </source>
</evidence>
<dbReference type="GO" id="GO:0009231">
    <property type="term" value="P:riboflavin biosynthetic process"/>
    <property type="evidence" value="ECO:0007669"/>
    <property type="project" value="UniProtKB-UniPathway"/>
</dbReference>
<dbReference type="InterPro" id="IPR036467">
    <property type="entry name" value="LS/RS_sf"/>
</dbReference>
<evidence type="ECO:0000256" key="8">
    <source>
        <dbReference type="NCBIfam" id="TIGR01506"/>
    </source>
</evidence>
<keyword evidence="6 9" id="KW-0686">Riboflavin biosynthesis</keyword>
<dbReference type="InterPro" id="IPR002180">
    <property type="entry name" value="LS/RS"/>
</dbReference>
<proteinExistence type="inferred from homology"/>
<keyword evidence="7 9" id="KW-0808">Transferase</keyword>
<evidence type="ECO:0000256" key="6">
    <source>
        <dbReference type="ARBA" id="ARBA00022619"/>
    </source>
</evidence>
<dbReference type="Pfam" id="PF00885">
    <property type="entry name" value="DMRL_synthase"/>
    <property type="match status" value="1"/>
</dbReference>
<dbReference type="EC" id="2.5.1.9" evidence="4 8"/>
<accession>D7DBA0</accession>
<keyword evidence="11" id="KW-1185">Reference proteome</keyword>
<dbReference type="Gene3D" id="3.40.50.960">
    <property type="entry name" value="Lumazine/riboflavin synthase"/>
    <property type="match status" value="1"/>
</dbReference>
<dbReference type="Proteomes" id="UP000002573">
    <property type="component" value="Chromosome"/>
</dbReference>
<evidence type="ECO:0000256" key="7">
    <source>
        <dbReference type="ARBA" id="ARBA00022679"/>
    </source>
</evidence>
<evidence type="ECO:0000256" key="2">
    <source>
        <dbReference type="ARBA" id="ARBA00004887"/>
    </source>
</evidence>
<comment type="similarity">
    <text evidence="3 9">Belongs to the DMRL synthase family.</text>
</comment>
<evidence type="ECO:0000256" key="1">
    <source>
        <dbReference type="ARBA" id="ARBA00000968"/>
    </source>
</evidence>
<evidence type="ECO:0000256" key="9">
    <source>
        <dbReference type="PIRNR" id="PIRNR015750"/>
    </source>
</evidence>
<evidence type="ECO:0000256" key="3">
    <source>
        <dbReference type="ARBA" id="ARBA00007424"/>
    </source>
</evidence>
<dbReference type="InterPro" id="IPR006399">
    <property type="entry name" value="Ribfl_synth_arc"/>
</dbReference>
<dbReference type="PIRSF" id="PIRSF015750">
    <property type="entry name" value="Ribfl_synth_arc"/>
    <property type="match status" value="1"/>
</dbReference>
<gene>
    <name evidence="10" type="ordered locus">Shell_0314</name>
</gene>
<evidence type="ECO:0000256" key="4">
    <source>
        <dbReference type="ARBA" id="ARBA00012827"/>
    </source>
</evidence>
<evidence type="ECO:0000313" key="11">
    <source>
        <dbReference type="Proteomes" id="UP000002573"/>
    </source>
</evidence>
<comment type="pathway">
    <text evidence="2">Cofactor biosynthesis; riboflavin biosynthesis; riboflavin from 2-hydroxy-3-oxobutyl phosphate and 5-amino-6-(D-ribitylamino)uracil: step 2/2.</text>
</comment>
<dbReference type="STRING" id="591019.Shell_0314"/>
<dbReference type="EMBL" id="CP002051">
    <property type="protein sequence ID" value="ADI31447.1"/>
    <property type="molecule type" value="Genomic_DNA"/>
</dbReference>
<dbReference type="AlphaFoldDB" id="D7DBA0"/>